<dbReference type="Proteomes" id="UP001204144">
    <property type="component" value="Unassembled WGS sequence"/>
</dbReference>
<comment type="similarity">
    <text evidence="2">Belongs to the YjiK family.</text>
</comment>
<evidence type="ECO:0000256" key="1">
    <source>
        <dbReference type="ARBA" id="ARBA00004236"/>
    </source>
</evidence>
<dbReference type="EMBL" id="RJUF01000009">
    <property type="protein sequence ID" value="MCP9762344.1"/>
    <property type="molecule type" value="Genomic_DNA"/>
</dbReference>
<dbReference type="SUPFAM" id="SSF101898">
    <property type="entry name" value="NHL repeat"/>
    <property type="match status" value="1"/>
</dbReference>
<comment type="subcellular location">
    <subcellularLocation>
        <location evidence="1">Cell membrane</location>
    </subcellularLocation>
</comment>
<keyword evidence="4" id="KW-0472">Membrane</keyword>
<reference evidence="5 6" key="1">
    <citation type="submission" date="2018-11" db="EMBL/GenBank/DDBJ databases">
        <title>Novel bacteria species description.</title>
        <authorList>
            <person name="Han J.-H."/>
        </authorList>
    </citation>
    <scope>NUCLEOTIDE SEQUENCE [LARGE SCALE GENOMIC DNA]</scope>
    <source>
        <strain evidence="5 6">KCTC23259</strain>
    </source>
</reference>
<dbReference type="RefSeq" id="WP_255036106.1">
    <property type="nucleotide sequence ID" value="NZ_RJUF01000009.1"/>
</dbReference>
<comment type="caution">
    <text evidence="5">The sequence shown here is derived from an EMBL/GenBank/DDBJ whole genome shotgun (WGS) entry which is preliminary data.</text>
</comment>
<evidence type="ECO:0000256" key="2">
    <source>
        <dbReference type="ARBA" id="ARBA00009852"/>
    </source>
</evidence>
<name>A0AAE3H1K6_9BACT</name>
<accession>A0AAE3H1K6</accession>
<proteinExistence type="inferred from homology"/>
<sequence>MLILLALALLISFLVIFYFIKKNKAHKPYEIDKPNFQQNLSKNLKEISGISYFAENQIICINDEVGHLFVYDYEKEEIIDTLEFEADGDYEDVVFLDGISYVLRSDGQISAFETNSKNTTKYDCSNDEVEEFEGLGYDPKSNSLLLAAKEMKGEKAIFQFDLKNQILTKKFSISKDDIKKNGKHGKEFKPSGIAVHPISGEIYVLASAGKKLVVFDSSGKKLDQYNLDEDQFPQPEGICFTPNGDLIISSEGKSNQASISYFSFK</sequence>
<keyword evidence="6" id="KW-1185">Reference proteome</keyword>
<evidence type="ECO:0000313" key="6">
    <source>
        <dbReference type="Proteomes" id="UP001204144"/>
    </source>
</evidence>
<gene>
    <name evidence="5" type="ORF">EGI31_05220</name>
</gene>
<dbReference type="InterPro" id="IPR011042">
    <property type="entry name" value="6-blade_b-propeller_TolB-like"/>
</dbReference>
<dbReference type="InterPro" id="IPR009722">
    <property type="entry name" value="YjiK/CarP"/>
</dbReference>
<dbReference type="AlphaFoldDB" id="A0AAE3H1K6"/>
<dbReference type="Pfam" id="PF06977">
    <property type="entry name" value="SdiA-regulated"/>
    <property type="match status" value="1"/>
</dbReference>
<organism evidence="5 6">
    <name type="scientific">Lacihabitans soyangensis</name>
    <dbReference type="NCBI Taxonomy" id="869394"/>
    <lineage>
        <taxon>Bacteria</taxon>
        <taxon>Pseudomonadati</taxon>
        <taxon>Bacteroidota</taxon>
        <taxon>Cytophagia</taxon>
        <taxon>Cytophagales</taxon>
        <taxon>Leadbetterellaceae</taxon>
        <taxon>Lacihabitans</taxon>
    </lineage>
</organism>
<protein>
    <submittedName>
        <fullName evidence="5">Uncharacterized protein</fullName>
    </submittedName>
</protein>
<dbReference type="Gene3D" id="2.120.10.30">
    <property type="entry name" value="TolB, C-terminal domain"/>
    <property type="match status" value="1"/>
</dbReference>
<keyword evidence="3" id="KW-1003">Cell membrane</keyword>
<evidence type="ECO:0000313" key="5">
    <source>
        <dbReference type="EMBL" id="MCP9762344.1"/>
    </source>
</evidence>
<evidence type="ECO:0000256" key="3">
    <source>
        <dbReference type="ARBA" id="ARBA00022475"/>
    </source>
</evidence>
<evidence type="ECO:0000256" key="4">
    <source>
        <dbReference type="ARBA" id="ARBA00023136"/>
    </source>
</evidence>
<dbReference type="GO" id="GO:0005886">
    <property type="term" value="C:plasma membrane"/>
    <property type="evidence" value="ECO:0007669"/>
    <property type="project" value="UniProtKB-SubCell"/>
</dbReference>